<dbReference type="PANTHER" id="PTHR23303">
    <property type="entry name" value="CARBOXYPEPTIDASE REGULATORY REGION-CONTAINING"/>
    <property type="match status" value="1"/>
</dbReference>
<organism evidence="5">
    <name type="scientific">hydrothermal vent metagenome</name>
    <dbReference type="NCBI Taxonomy" id="652676"/>
    <lineage>
        <taxon>unclassified sequences</taxon>
        <taxon>metagenomes</taxon>
        <taxon>ecological metagenomes</taxon>
    </lineage>
</organism>
<sequence>MDVLTPVDGLMTNQAVTIDFVVTDDHTFNVDAQLNQISISNGDSVTDEGEYELVIGATDEVNNQSVVTRNFIIDTTAPVVTVTSPAMDIQNTTGFLAVIGAAEDRNVITVLVNGVESTLKTDALGGFISADNALQLGMNLIVVTATDQAGNVSQPVTRNIEYIQVGSITGRIWQDDDQDAIIDVDELGFNQVSLRLTDSDQISMNILTDTEGNYQFVGLLPGQYTIEVIEAELLEDWINTTTNTPMVVDIAVNEEVEINFGFYQAKPVIEAGLLANSIKGRLLVLADPPTAQVDINQCLGVSDYQMQRFIAPEFTPGDSIWAKLYDDQGALLQTETATYTDFVNNAYQSIDQQAETNEFNLVLHPVENRHLTASVTSSSVANPAILPAQYRLVLGLQTVDGSTEWSSELVVNACELFATIGNQSADLQLADVGLNPPLASDDPNGSDQAPHLSAQYVWLENMLKDAGWSYEITTEASEFEAELSTGQYVAYWLMAENVSLPTLAQNNIMDAVDEGAGLVVSSGHDNLSVQFYSSLGVNVSGNHMNATELALFDSPISEQKTLDIMHDEPVLKVSLVGAQSAGEFNGVGILPPDNQAITWVDSQRAGPGID</sequence>
<accession>A0A3B0WVX7</accession>
<dbReference type="EMBL" id="UOFA01000415">
    <property type="protein sequence ID" value="VAW48496.1"/>
    <property type="molecule type" value="Genomic_DNA"/>
</dbReference>
<dbReference type="SUPFAM" id="SSF117074">
    <property type="entry name" value="Hypothetical protein PA1324"/>
    <property type="match status" value="1"/>
</dbReference>
<dbReference type="GO" id="GO:0005576">
    <property type="term" value="C:extracellular region"/>
    <property type="evidence" value="ECO:0007669"/>
    <property type="project" value="UniProtKB-SubCell"/>
</dbReference>
<feature type="non-terminal residue" evidence="5">
    <location>
        <position position="610"/>
    </location>
</feature>
<evidence type="ECO:0000256" key="2">
    <source>
        <dbReference type="ARBA" id="ARBA00022525"/>
    </source>
</evidence>
<gene>
    <name evidence="5" type="ORF">MNBD_GAMMA02-398</name>
</gene>
<proteinExistence type="predicted"/>
<dbReference type="Gene3D" id="2.60.40.10">
    <property type="entry name" value="Immunoglobulins"/>
    <property type="match status" value="2"/>
</dbReference>
<dbReference type="Pfam" id="PF17210">
    <property type="entry name" value="SdrD_B"/>
    <property type="match status" value="1"/>
</dbReference>
<evidence type="ECO:0000256" key="3">
    <source>
        <dbReference type="ARBA" id="ARBA00022729"/>
    </source>
</evidence>
<dbReference type="InterPro" id="IPR033764">
    <property type="entry name" value="Sdr_B"/>
</dbReference>
<keyword evidence="2" id="KW-0964">Secreted</keyword>
<evidence type="ECO:0000313" key="5">
    <source>
        <dbReference type="EMBL" id="VAW48496.1"/>
    </source>
</evidence>
<keyword evidence="3" id="KW-0732">Signal</keyword>
<feature type="domain" description="SD-repeat containing protein B" evidence="4">
    <location>
        <begin position="167"/>
        <end position="231"/>
    </location>
</feature>
<evidence type="ECO:0000259" key="4">
    <source>
        <dbReference type="Pfam" id="PF17210"/>
    </source>
</evidence>
<protein>
    <recommendedName>
        <fullName evidence="4">SD-repeat containing protein B domain-containing protein</fullName>
    </recommendedName>
</protein>
<evidence type="ECO:0000256" key="1">
    <source>
        <dbReference type="ARBA" id="ARBA00004613"/>
    </source>
</evidence>
<dbReference type="InterPro" id="IPR051417">
    <property type="entry name" value="SDr/BOS_complex"/>
</dbReference>
<comment type="subcellular location">
    <subcellularLocation>
        <location evidence="1">Secreted</location>
    </subcellularLocation>
</comment>
<dbReference type="AlphaFoldDB" id="A0A3B0WVX7"/>
<reference evidence="5" key="1">
    <citation type="submission" date="2018-06" db="EMBL/GenBank/DDBJ databases">
        <authorList>
            <person name="Zhirakovskaya E."/>
        </authorList>
    </citation>
    <scope>NUCLEOTIDE SEQUENCE</scope>
</reference>
<name>A0A3B0WVX7_9ZZZZ</name>
<dbReference type="InterPro" id="IPR013783">
    <property type="entry name" value="Ig-like_fold"/>
</dbReference>